<organism evidence="3 4">
    <name type="scientific">Halopenitus persicus</name>
    <dbReference type="NCBI Taxonomy" id="1048396"/>
    <lineage>
        <taxon>Archaea</taxon>
        <taxon>Methanobacteriati</taxon>
        <taxon>Methanobacteriota</taxon>
        <taxon>Stenosarchaea group</taxon>
        <taxon>Halobacteria</taxon>
        <taxon>Halobacteriales</taxon>
        <taxon>Haloferacaceae</taxon>
        <taxon>Halopenitus</taxon>
    </lineage>
</organism>
<name>A0A1H3E683_9EURY</name>
<dbReference type="InterPro" id="IPR011051">
    <property type="entry name" value="RmlC_Cupin_sf"/>
</dbReference>
<dbReference type="Proteomes" id="UP000199079">
    <property type="component" value="Unassembled WGS sequence"/>
</dbReference>
<sequence length="124" mass="13914">MTREFTMVEFDDTPTEPSRISGVPGIDLTERLGCEEVRARVWYLDPGDAMAPHKQDRQEELYIPLAGPCQIRIDGELVTVPTDSAVRIPPDTPRQLRNDDQHQHVWLVVGAPPVEDDGIPLTSE</sequence>
<reference evidence="4" key="1">
    <citation type="submission" date="2016-10" db="EMBL/GenBank/DDBJ databases">
        <authorList>
            <person name="Varghese N."/>
            <person name="Submissions S."/>
        </authorList>
    </citation>
    <scope>NUCLEOTIDE SEQUENCE [LARGE SCALE GENOMIC DNA]</scope>
    <source>
        <strain evidence="4">DC30,IBRC 10041,KCTC 4046</strain>
    </source>
</reference>
<keyword evidence="4" id="KW-1185">Reference proteome</keyword>
<accession>A0A1H3E683</accession>
<dbReference type="Pfam" id="PF07883">
    <property type="entry name" value="Cupin_2"/>
    <property type="match status" value="1"/>
</dbReference>
<dbReference type="EMBL" id="FNPC01000001">
    <property type="protein sequence ID" value="SDX74252.1"/>
    <property type="molecule type" value="Genomic_DNA"/>
</dbReference>
<dbReference type="RefSeq" id="WP_092730395.1">
    <property type="nucleotide sequence ID" value="NZ_FNPC01000001.1"/>
</dbReference>
<evidence type="ECO:0000259" key="2">
    <source>
        <dbReference type="Pfam" id="PF07883"/>
    </source>
</evidence>
<evidence type="ECO:0000256" key="1">
    <source>
        <dbReference type="SAM" id="MobiDB-lite"/>
    </source>
</evidence>
<dbReference type="Gene3D" id="2.60.120.10">
    <property type="entry name" value="Jelly Rolls"/>
    <property type="match status" value="1"/>
</dbReference>
<feature type="domain" description="Cupin type-2" evidence="2">
    <location>
        <begin position="41"/>
        <end position="109"/>
    </location>
</feature>
<dbReference type="SUPFAM" id="SSF51182">
    <property type="entry name" value="RmlC-like cupins"/>
    <property type="match status" value="1"/>
</dbReference>
<dbReference type="InterPro" id="IPR013096">
    <property type="entry name" value="Cupin_2"/>
</dbReference>
<evidence type="ECO:0000313" key="4">
    <source>
        <dbReference type="Proteomes" id="UP000199079"/>
    </source>
</evidence>
<feature type="region of interest" description="Disordered" evidence="1">
    <location>
        <begin position="1"/>
        <end position="24"/>
    </location>
</feature>
<evidence type="ECO:0000313" key="3">
    <source>
        <dbReference type="EMBL" id="SDX74252.1"/>
    </source>
</evidence>
<dbReference type="InterPro" id="IPR014710">
    <property type="entry name" value="RmlC-like_jellyroll"/>
</dbReference>
<gene>
    <name evidence="3" type="ORF">SAMN05216564_101305</name>
</gene>
<dbReference type="OrthoDB" id="82049at2157"/>
<protein>
    <submittedName>
        <fullName evidence="3">Cupin domain protein</fullName>
    </submittedName>
</protein>
<dbReference type="AlphaFoldDB" id="A0A1H3E683"/>
<proteinExistence type="predicted"/>